<sequence>MQDEIFNKRPEQLSVQQFVELTNMVENELVLMNSQQH</sequence>
<dbReference type="InterPro" id="IPR023165">
    <property type="entry name" value="rRNA_Ade_diMease-like_C"/>
</dbReference>
<organism evidence="1 2">
    <name type="scientific">Bacteroides graminisolvens DSM 19988 = JCM 15093</name>
    <dbReference type="NCBI Taxonomy" id="1121097"/>
    <lineage>
        <taxon>Bacteria</taxon>
        <taxon>Pseudomonadati</taxon>
        <taxon>Bacteroidota</taxon>
        <taxon>Bacteroidia</taxon>
        <taxon>Bacteroidales</taxon>
        <taxon>Bacteroidaceae</taxon>
        <taxon>Bacteroides</taxon>
    </lineage>
</organism>
<dbReference type="EMBL" id="BAJS01000003">
    <property type="protein sequence ID" value="GAK35827.1"/>
    <property type="molecule type" value="Genomic_DNA"/>
</dbReference>
<accession>A0A069D055</accession>
<keyword evidence="2" id="KW-1185">Reference proteome</keyword>
<dbReference type="Proteomes" id="UP000027601">
    <property type="component" value="Unassembled WGS sequence"/>
</dbReference>
<evidence type="ECO:0000313" key="2">
    <source>
        <dbReference type="Proteomes" id="UP000027601"/>
    </source>
</evidence>
<comment type="caution">
    <text evidence="1">The sequence shown here is derived from an EMBL/GenBank/DDBJ whole genome shotgun (WGS) entry which is preliminary data.</text>
</comment>
<gene>
    <name evidence="1" type="ORF">JCM15093_952</name>
</gene>
<protein>
    <submittedName>
        <fullName evidence="1">Dimethyladenosine transferase</fullName>
    </submittedName>
</protein>
<dbReference type="Gene3D" id="1.10.8.100">
    <property type="entry name" value="Ribosomal RNA adenine dimethylase-like, domain 2"/>
    <property type="match status" value="1"/>
</dbReference>
<evidence type="ECO:0000313" key="1">
    <source>
        <dbReference type="EMBL" id="GAK35827.1"/>
    </source>
</evidence>
<dbReference type="GO" id="GO:0016740">
    <property type="term" value="F:transferase activity"/>
    <property type="evidence" value="ECO:0007669"/>
    <property type="project" value="UniProtKB-KW"/>
</dbReference>
<keyword evidence="1" id="KW-0808">Transferase</keyword>
<name>A0A069D055_9BACE</name>
<dbReference type="AlphaFoldDB" id="A0A069D055"/>
<reference evidence="1 2" key="1">
    <citation type="journal article" date="2015" name="Microbes Environ.">
        <title>Distribution and evolution of nitrogen fixation genes in the phylum bacteroidetes.</title>
        <authorList>
            <person name="Inoue J."/>
            <person name="Oshima K."/>
            <person name="Suda W."/>
            <person name="Sakamoto M."/>
            <person name="Iino T."/>
            <person name="Noda S."/>
            <person name="Hongoh Y."/>
            <person name="Hattori M."/>
            <person name="Ohkuma M."/>
        </authorList>
    </citation>
    <scope>NUCLEOTIDE SEQUENCE [LARGE SCALE GENOMIC DNA]</scope>
    <source>
        <strain evidence="1 2">JCM 15093</strain>
    </source>
</reference>
<proteinExistence type="predicted"/>